<dbReference type="GO" id="GO:0004619">
    <property type="term" value="F:phosphoglycerate mutase activity"/>
    <property type="evidence" value="ECO:0007669"/>
    <property type="project" value="UniProtKB-EC"/>
</dbReference>
<protein>
    <recommendedName>
        <fullName evidence="6">Metalloenzyme domain-containing protein</fullName>
    </recommendedName>
</protein>
<dbReference type="PANTHER" id="PTHR31209">
    <property type="entry name" value="COFACTOR-INDEPENDENT PHOSPHOGLYCERATE MUTASE"/>
    <property type="match status" value="1"/>
</dbReference>
<evidence type="ECO:0000256" key="3">
    <source>
        <dbReference type="ARBA" id="ARBA00004921"/>
    </source>
</evidence>
<dbReference type="AlphaFoldDB" id="A0A382E316"/>
<evidence type="ECO:0000256" key="4">
    <source>
        <dbReference type="ARBA" id="ARBA00005524"/>
    </source>
</evidence>
<dbReference type="InterPro" id="IPR017850">
    <property type="entry name" value="Alkaline_phosphatase_core_sf"/>
</dbReference>
<evidence type="ECO:0000256" key="5">
    <source>
        <dbReference type="ARBA" id="ARBA00023152"/>
    </source>
</evidence>
<dbReference type="SUPFAM" id="SSF53649">
    <property type="entry name" value="Alkaline phosphatase-like"/>
    <property type="match status" value="1"/>
</dbReference>
<dbReference type="Pfam" id="PF10143">
    <property type="entry name" value="PhosphMutase"/>
    <property type="match status" value="1"/>
</dbReference>
<evidence type="ECO:0000313" key="7">
    <source>
        <dbReference type="EMBL" id="SVB44865.1"/>
    </source>
</evidence>
<dbReference type="Gene3D" id="3.40.720.10">
    <property type="entry name" value="Alkaline Phosphatase, subunit A"/>
    <property type="match status" value="2"/>
</dbReference>
<proteinExistence type="inferred from homology"/>
<reference evidence="7" key="1">
    <citation type="submission" date="2018-05" db="EMBL/GenBank/DDBJ databases">
        <authorList>
            <person name="Lanie J.A."/>
            <person name="Ng W.-L."/>
            <person name="Kazmierczak K.M."/>
            <person name="Andrzejewski T.M."/>
            <person name="Davidsen T.M."/>
            <person name="Wayne K.J."/>
            <person name="Tettelin H."/>
            <person name="Glass J.I."/>
            <person name="Rusch D."/>
            <person name="Podicherti R."/>
            <person name="Tsui H.-C.T."/>
            <person name="Winkler M.E."/>
        </authorList>
    </citation>
    <scope>NUCLEOTIDE SEQUENCE</scope>
</reference>
<comment type="pathway">
    <text evidence="3">Carbohydrate degradation.</text>
</comment>
<comment type="similarity">
    <text evidence="4">Belongs to the BPG-independent phosphoglycerate mutase family. A-PGAM subfamily.</text>
</comment>
<gene>
    <name evidence="7" type="ORF">METZ01_LOCUS197719</name>
</gene>
<name>A0A382E316_9ZZZZ</name>
<evidence type="ECO:0000259" key="6">
    <source>
        <dbReference type="Pfam" id="PF01676"/>
    </source>
</evidence>
<dbReference type="GO" id="GO:0046872">
    <property type="term" value="F:metal ion binding"/>
    <property type="evidence" value="ECO:0007669"/>
    <property type="project" value="InterPro"/>
</dbReference>
<comment type="catalytic activity">
    <reaction evidence="1">
        <text>(2R)-2-phosphoglycerate = (2R)-3-phosphoglycerate</text>
        <dbReference type="Rhea" id="RHEA:15901"/>
        <dbReference type="ChEBI" id="CHEBI:58272"/>
        <dbReference type="ChEBI" id="CHEBI:58289"/>
        <dbReference type="EC" id="5.4.2.12"/>
    </reaction>
</comment>
<dbReference type="EMBL" id="UINC01042351">
    <property type="protein sequence ID" value="SVB44865.1"/>
    <property type="molecule type" value="Genomic_DNA"/>
</dbReference>
<accession>A0A382E316</accession>
<organism evidence="7">
    <name type="scientific">marine metagenome</name>
    <dbReference type="NCBI Taxonomy" id="408172"/>
    <lineage>
        <taxon>unclassified sequences</taxon>
        <taxon>metagenomes</taxon>
        <taxon>ecological metagenomes</taxon>
    </lineage>
</organism>
<comment type="function">
    <text evidence="2">Catalyzes the interconversion of 2-phosphoglycerate and 3-phosphoglycerate.</text>
</comment>
<evidence type="ECO:0000256" key="2">
    <source>
        <dbReference type="ARBA" id="ARBA00002315"/>
    </source>
</evidence>
<dbReference type="Pfam" id="PF01676">
    <property type="entry name" value="Metalloenzyme"/>
    <property type="match status" value="1"/>
</dbReference>
<feature type="non-terminal residue" evidence="7">
    <location>
        <position position="316"/>
    </location>
</feature>
<feature type="domain" description="Metalloenzyme" evidence="6">
    <location>
        <begin position="1"/>
        <end position="316"/>
    </location>
</feature>
<dbReference type="InterPro" id="IPR006124">
    <property type="entry name" value="Metalloenzyme"/>
</dbReference>
<evidence type="ECO:0000256" key="1">
    <source>
        <dbReference type="ARBA" id="ARBA00000370"/>
    </source>
</evidence>
<sequence length="316" mass="34354">MKYLVVIAAGLTDKPFAEKDNKTPLQLADTPNLDALTQNATCGPVQTIPDDLPPGNEISCLGLLGLDPKKYSSGHAQLSAMGLGVRPAPGEVALCCDLVTLQPTHDDMVMKDYTGEHLSHDDSGILINALKEQVVDTSVTFHHGGGYHNLMFIKIPPISERLSPPNELIGEGIRQFMPEGNAVRELVLVMNQAQIILHNHAYNKKRVAEKKDPVNSIWIWGNGELAKLPSFRERYEKSASLISASLMVKGIGKLTGMNVVEVEGATGFSDTNYSAKVSAVLKELESKDVVFLHISAGEEVSLKGDIDDKILMIEDF</sequence>
<keyword evidence="5" id="KW-0324">Glycolysis</keyword>
<dbReference type="GO" id="GO:0006096">
    <property type="term" value="P:glycolytic process"/>
    <property type="evidence" value="ECO:0007669"/>
    <property type="project" value="UniProtKB-KW"/>
</dbReference>
<dbReference type="PANTHER" id="PTHR31209:SF4">
    <property type="entry name" value="2,3-BISPHOSPHOGLYCERATE-INDEPENDENT PHOSPHOGLYCERATE MUTASE"/>
    <property type="match status" value="1"/>
</dbReference>
<dbReference type="InterPro" id="IPR004456">
    <property type="entry name" value="Pglycerate_mutase_ApgM"/>
</dbReference>